<reference evidence="9" key="2">
    <citation type="submission" date="2025-04" db="UniProtKB">
        <authorList>
            <consortium name="RefSeq"/>
        </authorList>
    </citation>
    <scope>IDENTIFICATION</scope>
</reference>
<dbReference type="PRINTS" id="PR00385">
    <property type="entry name" value="P450"/>
</dbReference>
<keyword evidence="3 6" id="KW-0560">Oxidoreductase</keyword>
<dbReference type="PRINTS" id="PR00463">
    <property type="entry name" value="EP450I"/>
</dbReference>
<keyword evidence="6" id="KW-0503">Monooxygenase</keyword>
<dbReference type="EnsemblPlants" id="MELO3C005607.2.1">
    <property type="protein sequence ID" value="MELO3C005607.2.1"/>
    <property type="gene ID" value="MELO3C005607.2"/>
</dbReference>
<dbReference type="Gene3D" id="1.10.630.10">
    <property type="entry name" value="Cytochrome P450"/>
    <property type="match status" value="1"/>
</dbReference>
<evidence type="ECO:0000256" key="6">
    <source>
        <dbReference type="RuleBase" id="RU000461"/>
    </source>
</evidence>
<dbReference type="AlphaFoldDB" id="A0A1S3ATI5"/>
<dbReference type="InterPro" id="IPR036396">
    <property type="entry name" value="Cyt_P450_sf"/>
</dbReference>
<sequence length="497" mass="56252">MDLLWIFIVLLSITWLISMISKTRTIAKLPPGPKPLPLIGNLLALGDQPHKSLANLAKSYGPIMTLKLGQVTTVVISSSAMAKQVLQTHDQFLSSRTVPDSMTTHNHDLFGLPWMPVSPLWRNLRRVCNTQLLAPRILDANENLRRGQVEELVTEISRCALKGDEAVDFGKVAFVTTVNLLWNTIFSEDFVDPNSKIGREFKVAVRGIMEEAVKPNFGDYFPLLKRFDVQGIKKRQSVYFDRIFDVLEQIIDERIDEQKKSFGSNKIKHDFLHYLLNLGDENSDIKLGRDEFKHLLAVLFIAGTDTSSATFQWAMAELLKNPQKLSKAQQEIRSVIGKGNPIKESDISRLPYLQAVIKETLRLHSPPFLLPRKALEDVEISGFTIPKDAQVLVNLWAMGRDSNAWKNPEVFEPERFLEMEIDIKGRNFELVPFGAGRRICPGLSLAMRMLPLMLGSVLHFFDWKLEDGCGPDDLNMDEKYGITLEMASPLRAFPLLV</sequence>
<dbReference type="InterPro" id="IPR017972">
    <property type="entry name" value="Cyt_P450_CS"/>
</dbReference>
<dbReference type="InterPro" id="IPR002401">
    <property type="entry name" value="Cyt_P450_E_grp-I"/>
</dbReference>
<dbReference type="RefSeq" id="XP_008437178.1">
    <property type="nucleotide sequence ID" value="XM_008438956.2"/>
</dbReference>
<dbReference type="PANTHER" id="PTHR47950">
    <property type="entry name" value="CYTOCHROME P450, FAMILY 76, SUBFAMILY C, POLYPEPTIDE 5-RELATED"/>
    <property type="match status" value="1"/>
</dbReference>
<name>A0A1S3ATI5_CUCME</name>
<keyword evidence="4 5" id="KW-0408">Iron</keyword>
<dbReference type="Gramene" id="MELO3C005607.2.1">
    <property type="protein sequence ID" value="MELO3C005607.2.1"/>
    <property type="gene ID" value="MELO3C005607.2"/>
</dbReference>
<dbReference type="eggNOG" id="KOG0156">
    <property type="taxonomic scope" value="Eukaryota"/>
</dbReference>
<feature type="binding site" description="axial binding residue" evidence="5">
    <location>
        <position position="440"/>
    </location>
    <ligand>
        <name>heme</name>
        <dbReference type="ChEBI" id="CHEBI:30413"/>
    </ligand>
    <ligandPart>
        <name>Fe</name>
        <dbReference type="ChEBI" id="CHEBI:18248"/>
    </ligandPart>
</feature>
<evidence type="ECO:0000313" key="7">
    <source>
        <dbReference type="EnsemblPlants" id="MELO3C005607.2.1"/>
    </source>
</evidence>
<dbReference type="GO" id="GO:0004497">
    <property type="term" value="F:monooxygenase activity"/>
    <property type="evidence" value="ECO:0007669"/>
    <property type="project" value="UniProtKB-KW"/>
</dbReference>
<keyword evidence="8" id="KW-1185">Reference proteome</keyword>
<dbReference type="GO" id="GO:0016705">
    <property type="term" value="F:oxidoreductase activity, acting on paired donors, with incorporation or reduction of molecular oxygen"/>
    <property type="evidence" value="ECO:0007669"/>
    <property type="project" value="InterPro"/>
</dbReference>
<dbReference type="GO" id="GO:0020037">
    <property type="term" value="F:heme binding"/>
    <property type="evidence" value="ECO:0007669"/>
    <property type="project" value="InterPro"/>
</dbReference>
<dbReference type="FunFam" id="1.10.630.10:FF:000007">
    <property type="entry name" value="Cytochrome P450 76C4"/>
    <property type="match status" value="1"/>
</dbReference>
<dbReference type="InterPro" id="IPR001128">
    <property type="entry name" value="Cyt_P450"/>
</dbReference>
<dbReference type="InParanoid" id="A0A1S3ATI5"/>
<dbReference type="CDD" id="cd11073">
    <property type="entry name" value="CYP76-like"/>
    <property type="match status" value="1"/>
</dbReference>
<comment type="similarity">
    <text evidence="1 6">Belongs to the cytochrome P450 family.</text>
</comment>
<evidence type="ECO:0000256" key="2">
    <source>
        <dbReference type="ARBA" id="ARBA00022723"/>
    </source>
</evidence>
<reference evidence="7" key="1">
    <citation type="submission" date="2023-03" db="UniProtKB">
        <authorList>
            <consortium name="EnsemblPlants"/>
        </authorList>
    </citation>
    <scope>IDENTIFICATION</scope>
</reference>
<dbReference type="SUPFAM" id="SSF48264">
    <property type="entry name" value="Cytochrome P450"/>
    <property type="match status" value="1"/>
</dbReference>
<dbReference type="Proteomes" id="UP001652600">
    <property type="component" value="Chromosome 9"/>
</dbReference>
<evidence type="ECO:0000256" key="4">
    <source>
        <dbReference type="ARBA" id="ARBA00023004"/>
    </source>
</evidence>
<protein>
    <submittedName>
        <fullName evidence="9">Geraniol 8-hydroxylase-like</fullName>
    </submittedName>
</protein>
<dbReference type="PANTHER" id="PTHR47950:SF48">
    <property type="entry name" value="CYTOCHROME P450 FAMILY PROTEIN, EXPRESSED"/>
    <property type="match status" value="1"/>
</dbReference>
<organism evidence="8 9">
    <name type="scientific">Cucumis melo</name>
    <name type="common">Muskmelon</name>
    <dbReference type="NCBI Taxonomy" id="3656"/>
    <lineage>
        <taxon>Eukaryota</taxon>
        <taxon>Viridiplantae</taxon>
        <taxon>Streptophyta</taxon>
        <taxon>Embryophyta</taxon>
        <taxon>Tracheophyta</taxon>
        <taxon>Spermatophyta</taxon>
        <taxon>Magnoliopsida</taxon>
        <taxon>eudicotyledons</taxon>
        <taxon>Gunneridae</taxon>
        <taxon>Pentapetalae</taxon>
        <taxon>rosids</taxon>
        <taxon>fabids</taxon>
        <taxon>Cucurbitales</taxon>
        <taxon>Cucurbitaceae</taxon>
        <taxon>Benincaseae</taxon>
        <taxon>Cucumis</taxon>
    </lineage>
</organism>
<evidence type="ECO:0000313" key="8">
    <source>
        <dbReference type="Proteomes" id="UP001652600"/>
    </source>
</evidence>
<dbReference type="KEGG" id="cmo:103482684"/>
<keyword evidence="2 5" id="KW-0479">Metal-binding</keyword>
<accession>A0A1S3ATI5</accession>
<dbReference type="OrthoDB" id="2789670at2759"/>
<keyword evidence="5 6" id="KW-0349">Heme</keyword>
<evidence type="ECO:0000313" key="9">
    <source>
        <dbReference type="RefSeq" id="XP_008437178.1"/>
    </source>
</evidence>
<evidence type="ECO:0000256" key="1">
    <source>
        <dbReference type="ARBA" id="ARBA00010617"/>
    </source>
</evidence>
<dbReference type="Pfam" id="PF00067">
    <property type="entry name" value="p450"/>
    <property type="match status" value="1"/>
</dbReference>
<evidence type="ECO:0000256" key="5">
    <source>
        <dbReference type="PIRSR" id="PIRSR602401-1"/>
    </source>
</evidence>
<dbReference type="GeneID" id="103482684"/>
<evidence type="ECO:0000256" key="3">
    <source>
        <dbReference type="ARBA" id="ARBA00023002"/>
    </source>
</evidence>
<dbReference type="SMR" id="A0A1S3ATI5"/>
<dbReference type="GO" id="GO:0005506">
    <property type="term" value="F:iron ion binding"/>
    <property type="evidence" value="ECO:0007669"/>
    <property type="project" value="InterPro"/>
</dbReference>
<comment type="cofactor">
    <cofactor evidence="5">
        <name>heme</name>
        <dbReference type="ChEBI" id="CHEBI:30413"/>
    </cofactor>
</comment>
<dbReference type="PROSITE" id="PS00086">
    <property type="entry name" value="CYTOCHROME_P450"/>
    <property type="match status" value="1"/>
</dbReference>
<proteinExistence type="inferred from homology"/>
<gene>
    <name evidence="9" type="primary">LOC103482684</name>
    <name evidence="7" type="synonym">103482684</name>
</gene>